<evidence type="ECO:0000256" key="1">
    <source>
        <dbReference type="SAM" id="MobiDB-lite"/>
    </source>
</evidence>
<accession>A0AAD8DM82</accession>
<proteinExistence type="predicted"/>
<organism evidence="2 3">
    <name type="scientific">Mythimna separata</name>
    <name type="common">Oriental armyworm</name>
    <name type="synonym">Pseudaletia separata</name>
    <dbReference type="NCBI Taxonomy" id="271217"/>
    <lineage>
        <taxon>Eukaryota</taxon>
        <taxon>Metazoa</taxon>
        <taxon>Ecdysozoa</taxon>
        <taxon>Arthropoda</taxon>
        <taxon>Hexapoda</taxon>
        <taxon>Insecta</taxon>
        <taxon>Pterygota</taxon>
        <taxon>Neoptera</taxon>
        <taxon>Endopterygota</taxon>
        <taxon>Lepidoptera</taxon>
        <taxon>Glossata</taxon>
        <taxon>Ditrysia</taxon>
        <taxon>Noctuoidea</taxon>
        <taxon>Noctuidae</taxon>
        <taxon>Noctuinae</taxon>
        <taxon>Hadenini</taxon>
        <taxon>Mythimna</taxon>
    </lineage>
</organism>
<gene>
    <name evidence="2" type="ORF">PYW07_011528</name>
</gene>
<feature type="compositionally biased region" description="Polar residues" evidence="1">
    <location>
        <begin position="219"/>
        <end position="228"/>
    </location>
</feature>
<dbReference type="AlphaFoldDB" id="A0AAD8DM82"/>
<evidence type="ECO:0000313" key="2">
    <source>
        <dbReference type="EMBL" id="KAJ8707851.1"/>
    </source>
</evidence>
<reference evidence="2" key="1">
    <citation type="submission" date="2023-03" db="EMBL/GenBank/DDBJ databases">
        <title>Chromosome-level genomes of two armyworms, Mythimna separata and Mythimna loreyi, provide insights into the biosynthesis and reception of sex pheromones.</title>
        <authorList>
            <person name="Zhao H."/>
        </authorList>
    </citation>
    <scope>NUCLEOTIDE SEQUENCE</scope>
    <source>
        <strain evidence="2">BeijingLab</strain>
        <tissue evidence="2">Pupa</tissue>
    </source>
</reference>
<evidence type="ECO:0000313" key="3">
    <source>
        <dbReference type="Proteomes" id="UP001231518"/>
    </source>
</evidence>
<name>A0AAD8DM82_MYTSE</name>
<protein>
    <submittedName>
        <fullName evidence="2">Uncharacterized protein</fullName>
    </submittedName>
</protein>
<dbReference type="Proteomes" id="UP001231518">
    <property type="component" value="Chromosome 28"/>
</dbReference>
<sequence>MDLYSRLSSSVEELSSTFAARMTKYEEDLKNASGDASHKSISSLSKDFTEFKSLIWKTLSTIKSQMELLVLALDRHEMSSRSKVLLLHGLSEKNESSPVTSFLAKMSEHLEMLNIAPKDITACHRLGSNTSKPRPLLVRFESRIVRNEVWRNKSKLKGSGLTLSEFLTKPRHEIFMNARKHYGIQKCWTSDGKIIVQVTDKTRKKIESALEYRELVSQFPPTESSAASSRPVPEKRSRKPAK</sequence>
<feature type="region of interest" description="Disordered" evidence="1">
    <location>
        <begin position="218"/>
        <end position="242"/>
    </location>
</feature>
<keyword evidence="3" id="KW-1185">Reference proteome</keyword>
<comment type="caution">
    <text evidence="2">The sequence shown here is derived from an EMBL/GenBank/DDBJ whole genome shotgun (WGS) entry which is preliminary data.</text>
</comment>
<dbReference type="EMBL" id="JARGEI010000027">
    <property type="protein sequence ID" value="KAJ8707851.1"/>
    <property type="molecule type" value="Genomic_DNA"/>
</dbReference>